<organism evidence="1 2">
    <name type="scientific">Romanomermis culicivorax</name>
    <name type="common">Nematode worm</name>
    <dbReference type="NCBI Taxonomy" id="13658"/>
    <lineage>
        <taxon>Eukaryota</taxon>
        <taxon>Metazoa</taxon>
        <taxon>Ecdysozoa</taxon>
        <taxon>Nematoda</taxon>
        <taxon>Enoplea</taxon>
        <taxon>Dorylaimia</taxon>
        <taxon>Mermithida</taxon>
        <taxon>Mermithoidea</taxon>
        <taxon>Mermithidae</taxon>
        <taxon>Romanomermis</taxon>
    </lineage>
</organism>
<keyword evidence="1" id="KW-1185">Reference proteome</keyword>
<protein>
    <submittedName>
        <fullName evidence="2">Retrotransposon gag domain-containing protein</fullName>
    </submittedName>
</protein>
<accession>A0A915ILL8</accession>
<evidence type="ECO:0000313" key="2">
    <source>
        <dbReference type="WBParaSite" id="nRc.2.0.1.t14866-RA"/>
    </source>
</evidence>
<name>A0A915ILL8_ROMCU</name>
<evidence type="ECO:0000313" key="1">
    <source>
        <dbReference type="Proteomes" id="UP000887565"/>
    </source>
</evidence>
<dbReference type="Proteomes" id="UP000887565">
    <property type="component" value="Unplaced"/>
</dbReference>
<reference evidence="2" key="1">
    <citation type="submission" date="2022-11" db="UniProtKB">
        <authorList>
            <consortium name="WormBaseParasite"/>
        </authorList>
    </citation>
    <scope>IDENTIFICATION</scope>
</reference>
<proteinExistence type="predicted"/>
<dbReference type="WBParaSite" id="nRc.2.0.1.t14866-RA">
    <property type="protein sequence ID" value="nRc.2.0.1.t14866-RA"/>
    <property type="gene ID" value="nRc.2.0.1.g14866"/>
</dbReference>
<sequence>MKQQEGESALEFLKRLSNHIDLVYADQANQNVALKELTTGKQLASAEKQKQAKQDKPYCIYHKNNSHPMDDCKALSYGRQQQQCGGFNHGMTNQYYSGYRDGSA</sequence>
<dbReference type="AlphaFoldDB" id="A0A915ILL8"/>